<organism evidence="2 3">
    <name type="scientific">Eiseniibacteriota bacterium</name>
    <dbReference type="NCBI Taxonomy" id="2212470"/>
    <lineage>
        <taxon>Bacteria</taxon>
        <taxon>Candidatus Eiseniibacteriota</taxon>
    </lineage>
</organism>
<sequence length="161" mass="18209">MGEMERLLDSVSQPADWKKRVQGISSYTEFILRHSYLLDPPRVQKMKALLSQMARAIADDDEQEAERLFAALDKATDDLPTPIQMLLILNRAVWTAKERGMTLEEEQVRQALSEIESAMQSGAHDRAIARFAEIEPVLSRILGERPSDSSSKKQVEDLPKS</sequence>
<gene>
    <name evidence="2" type="ORF">FJY75_12580</name>
</gene>
<dbReference type="Proteomes" id="UP000748308">
    <property type="component" value="Unassembled WGS sequence"/>
</dbReference>
<name>A0A938BPT9_UNCEI</name>
<protein>
    <submittedName>
        <fullName evidence="2">Uncharacterized protein</fullName>
    </submittedName>
</protein>
<dbReference type="EMBL" id="VGIY01000442">
    <property type="protein sequence ID" value="MBM3318678.1"/>
    <property type="molecule type" value="Genomic_DNA"/>
</dbReference>
<proteinExistence type="predicted"/>
<evidence type="ECO:0000313" key="3">
    <source>
        <dbReference type="Proteomes" id="UP000748308"/>
    </source>
</evidence>
<reference evidence="2" key="1">
    <citation type="submission" date="2019-03" db="EMBL/GenBank/DDBJ databases">
        <title>Lake Tanganyika Metagenome-Assembled Genomes (MAGs).</title>
        <authorList>
            <person name="Tran P."/>
        </authorList>
    </citation>
    <scope>NUCLEOTIDE SEQUENCE</scope>
    <source>
        <strain evidence="2">M_DeepCast_400m_m2_100</strain>
    </source>
</reference>
<comment type="caution">
    <text evidence="2">The sequence shown here is derived from an EMBL/GenBank/DDBJ whole genome shotgun (WGS) entry which is preliminary data.</text>
</comment>
<accession>A0A938BPT9</accession>
<evidence type="ECO:0000313" key="2">
    <source>
        <dbReference type="EMBL" id="MBM3318678.1"/>
    </source>
</evidence>
<feature type="region of interest" description="Disordered" evidence="1">
    <location>
        <begin position="142"/>
        <end position="161"/>
    </location>
</feature>
<evidence type="ECO:0000256" key="1">
    <source>
        <dbReference type="SAM" id="MobiDB-lite"/>
    </source>
</evidence>
<dbReference type="AlphaFoldDB" id="A0A938BPT9"/>